<dbReference type="SUPFAM" id="SSF56801">
    <property type="entry name" value="Acetyl-CoA synthetase-like"/>
    <property type="match status" value="1"/>
</dbReference>
<dbReference type="InterPro" id="IPR020845">
    <property type="entry name" value="AMP-binding_CS"/>
</dbReference>
<comment type="caution">
    <text evidence="4">The sequence shown here is derived from an EMBL/GenBank/DDBJ whole genome shotgun (WGS) entry which is preliminary data.</text>
</comment>
<dbReference type="Proteomes" id="UP001230156">
    <property type="component" value="Unassembled WGS sequence"/>
</dbReference>
<dbReference type="RefSeq" id="WP_379956271.1">
    <property type="nucleotide sequence ID" value="NZ_JAUYVI010000004.1"/>
</dbReference>
<keyword evidence="4" id="KW-0436">Ligase</keyword>
<dbReference type="CDD" id="cd05936">
    <property type="entry name" value="FC-FACS_FadD_like"/>
    <property type="match status" value="1"/>
</dbReference>
<keyword evidence="1" id="KW-0812">Transmembrane</keyword>
<sequence length="565" mass="62072">MDSAAPPYPWLKHYPPEVDWAAPLHAKPVFALLEESAARFPEHDCIDFQDKRFTYAEVKALSDRAAKGLIDAGFRPGMKLGLFLPNCPWFVVFYYAGLKAGGVIVNFNPLYVEPEIARQIEDSETDFMVTLDLAILLPKITAQLGATRLKHVVVCPMAEQLPFPQNFLFPIVMRKSIAHPPEDARCITMRTLLDNDGKIELPLIDPATTLAVLQYTGGTTGVPKGAALSHANITINARQIQLWFHALDKRETRIVGVLPLFHAFAMTCVMNLSLAFGACMLLEPRFDALKLLRLIARKHPNAMAGVPTLYNALLHTPGAENYDLSSLEFCISGGGPLPLEVAKAFHAKTGAHLLEGYGLSETSPVACINPPELGSKPGSIGMPIPGTIVEILSLEDRKTVLPTGETGEVCIRGPQVMMGYWNKPEATAEVLIDGRLHTGDVGHIDEDGYIFITDRLKEMINCSGFKVYPRLVEEAIYQHPAVRECAVIGVPDPYRGQTVKAVVALKADAVLGEEQLAHFLETRLSKIEKPTQYEFRDELPKTAIGKIQKKILIEEAAAAALKETK</sequence>
<dbReference type="InterPro" id="IPR025110">
    <property type="entry name" value="AMP-bd_C"/>
</dbReference>
<dbReference type="InterPro" id="IPR050237">
    <property type="entry name" value="ATP-dep_AMP-bd_enzyme"/>
</dbReference>
<dbReference type="PROSITE" id="PS00455">
    <property type="entry name" value="AMP_BINDING"/>
    <property type="match status" value="1"/>
</dbReference>
<name>A0ABU0YM40_9PROT</name>
<dbReference type="EMBL" id="JAUYVI010000004">
    <property type="protein sequence ID" value="MDQ7248789.1"/>
    <property type="molecule type" value="Genomic_DNA"/>
</dbReference>
<organism evidence="4 5">
    <name type="scientific">Dongia sedimenti</name>
    <dbReference type="NCBI Taxonomy" id="3064282"/>
    <lineage>
        <taxon>Bacteria</taxon>
        <taxon>Pseudomonadati</taxon>
        <taxon>Pseudomonadota</taxon>
        <taxon>Alphaproteobacteria</taxon>
        <taxon>Rhodospirillales</taxon>
        <taxon>Dongiaceae</taxon>
        <taxon>Dongia</taxon>
    </lineage>
</organism>
<evidence type="ECO:0000259" key="3">
    <source>
        <dbReference type="Pfam" id="PF13193"/>
    </source>
</evidence>
<dbReference type="GO" id="GO:0016874">
    <property type="term" value="F:ligase activity"/>
    <property type="evidence" value="ECO:0007669"/>
    <property type="project" value="UniProtKB-KW"/>
</dbReference>
<dbReference type="Pfam" id="PF13193">
    <property type="entry name" value="AMP-binding_C"/>
    <property type="match status" value="1"/>
</dbReference>
<evidence type="ECO:0000313" key="4">
    <source>
        <dbReference type="EMBL" id="MDQ7248789.1"/>
    </source>
</evidence>
<dbReference type="Gene3D" id="3.40.50.12780">
    <property type="entry name" value="N-terminal domain of ligase-like"/>
    <property type="match status" value="1"/>
</dbReference>
<evidence type="ECO:0000313" key="5">
    <source>
        <dbReference type="Proteomes" id="UP001230156"/>
    </source>
</evidence>
<feature type="domain" description="AMP-dependent synthetase/ligase" evidence="2">
    <location>
        <begin position="33"/>
        <end position="421"/>
    </location>
</feature>
<dbReference type="PANTHER" id="PTHR43767:SF1">
    <property type="entry name" value="NONRIBOSOMAL PEPTIDE SYNTHASE PES1 (EUROFUNG)-RELATED"/>
    <property type="match status" value="1"/>
</dbReference>
<dbReference type="PANTHER" id="PTHR43767">
    <property type="entry name" value="LONG-CHAIN-FATTY-ACID--COA LIGASE"/>
    <property type="match status" value="1"/>
</dbReference>
<proteinExistence type="predicted"/>
<keyword evidence="5" id="KW-1185">Reference proteome</keyword>
<reference evidence="5" key="1">
    <citation type="submission" date="2023-08" db="EMBL/GenBank/DDBJ databases">
        <title>Rhodospirillaceae gen. nov., a novel taxon isolated from the Yangtze River Yuezi River estuary sludge.</title>
        <authorList>
            <person name="Ruan L."/>
        </authorList>
    </citation>
    <scope>NUCLEOTIDE SEQUENCE [LARGE SCALE GENOMIC DNA]</scope>
    <source>
        <strain evidence="5">R-7</strain>
    </source>
</reference>
<keyword evidence="1" id="KW-0472">Membrane</keyword>
<dbReference type="InterPro" id="IPR042099">
    <property type="entry name" value="ANL_N_sf"/>
</dbReference>
<evidence type="ECO:0000259" key="2">
    <source>
        <dbReference type="Pfam" id="PF00501"/>
    </source>
</evidence>
<dbReference type="InterPro" id="IPR000873">
    <property type="entry name" value="AMP-dep_synth/lig_dom"/>
</dbReference>
<keyword evidence="1" id="KW-1133">Transmembrane helix</keyword>
<dbReference type="InterPro" id="IPR045851">
    <property type="entry name" value="AMP-bd_C_sf"/>
</dbReference>
<evidence type="ECO:0000256" key="1">
    <source>
        <dbReference type="SAM" id="Phobius"/>
    </source>
</evidence>
<protein>
    <submittedName>
        <fullName evidence="4">Long-chain fatty acid--CoA ligase</fullName>
    </submittedName>
</protein>
<dbReference type="Gene3D" id="3.30.300.30">
    <property type="match status" value="1"/>
</dbReference>
<feature type="domain" description="AMP-binding enzyme C-terminal" evidence="3">
    <location>
        <begin position="472"/>
        <end position="546"/>
    </location>
</feature>
<dbReference type="Pfam" id="PF00501">
    <property type="entry name" value="AMP-binding"/>
    <property type="match status" value="1"/>
</dbReference>
<accession>A0ABU0YM40</accession>
<feature type="transmembrane region" description="Helical" evidence="1">
    <location>
        <begin position="260"/>
        <end position="282"/>
    </location>
</feature>
<gene>
    <name evidence="4" type="ORF">Q8A70_13980</name>
</gene>